<dbReference type="PANTHER" id="PTHR43708">
    <property type="entry name" value="CONSERVED EXPRESSED OXIDOREDUCTASE (EUROFUNG)"/>
    <property type="match status" value="1"/>
</dbReference>
<dbReference type="InterPro" id="IPR036291">
    <property type="entry name" value="NAD(P)-bd_dom_sf"/>
</dbReference>
<dbReference type="EMBL" id="QGMK01000161">
    <property type="protein sequence ID" value="TVY83710.1"/>
    <property type="molecule type" value="Genomic_DNA"/>
</dbReference>
<reference evidence="3 4" key="1">
    <citation type="submission" date="2018-05" db="EMBL/GenBank/DDBJ databases">
        <title>Genome sequencing and assembly of the regulated plant pathogen Lachnellula willkommii and related sister species for the development of diagnostic species identification markers.</title>
        <authorList>
            <person name="Giroux E."/>
            <person name="Bilodeau G."/>
        </authorList>
    </citation>
    <scope>NUCLEOTIDE SEQUENCE [LARGE SCALE GENOMIC DNA]</scope>
    <source>
        <strain evidence="3 4">CBS 268.59</strain>
    </source>
</reference>
<organism evidence="3 4">
    <name type="scientific">Lachnellula suecica</name>
    <dbReference type="NCBI Taxonomy" id="602035"/>
    <lineage>
        <taxon>Eukaryota</taxon>
        <taxon>Fungi</taxon>
        <taxon>Dikarya</taxon>
        <taxon>Ascomycota</taxon>
        <taxon>Pezizomycotina</taxon>
        <taxon>Leotiomycetes</taxon>
        <taxon>Helotiales</taxon>
        <taxon>Lachnaceae</taxon>
        <taxon>Lachnellula</taxon>
    </lineage>
</organism>
<dbReference type="InterPro" id="IPR051317">
    <property type="entry name" value="Gfo/Idh/MocA_oxidoreduct"/>
</dbReference>
<evidence type="ECO:0000313" key="3">
    <source>
        <dbReference type="EMBL" id="TVY83710.1"/>
    </source>
</evidence>
<protein>
    <submittedName>
        <fullName evidence="3">Galactose/lactose metabolism regulatory protein GAL80</fullName>
    </submittedName>
</protein>
<dbReference type="Gene3D" id="3.30.360.10">
    <property type="entry name" value="Dihydrodipicolinate Reductase, domain 2"/>
    <property type="match status" value="1"/>
</dbReference>
<accession>A0A8T9CI31</accession>
<dbReference type="Pfam" id="PF22685">
    <property type="entry name" value="Gal80p_C-like"/>
    <property type="match status" value="1"/>
</dbReference>
<dbReference type="PANTHER" id="PTHR43708:SF1">
    <property type="entry name" value="GALACTOSE_LACTOSE METABOLISM REGULATORY PROTEIN GAL80"/>
    <property type="match status" value="1"/>
</dbReference>
<dbReference type="OrthoDB" id="446809at2759"/>
<dbReference type="GO" id="GO:0000166">
    <property type="term" value="F:nucleotide binding"/>
    <property type="evidence" value="ECO:0007669"/>
    <property type="project" value="InterPro"/>
</dbReference>
<comment type="caution">
    <text evidence="3">The sequence shown here is derived from an EMBL/GenBank/DDBJ whole genome shotgun (WGS) entry which is preliminary data.</text>
</comment>
<dbReference type="InterPro" id="IPR000683">
    <property type="entry name" value="Gfo/Idh/MocA-like_OxRdtase_N"/>
</dbReference>
<evidence type="ECO:0000313" key="4">
    <source>
        <dbReference type="Proteomes" id="UP000469558"/>
    </source>
</evidence>
<dbReference type="InterPro" id="IPR055080">
    <property type="entry name" value="Gal80p-like_C"/>
</dbReference>
<dbReference type="SUPFAM" id="SSF55347">
    <property type="entry name" value="Glyceraldehyde-3-phosphate dehydrogenase-like, C-terminal domain"/>
    <property type="match status" value="1"/>
</dbReference>
<gene>
    <name evidence="3" type="primary">GAL80_2</name>
    <name evidence="3" type="ORF">LSUE1_G002574</name>
</gene>
<dbReference type="Pfam" id="PF01408">
    <property type="entry name" value="GFO_IDH_MocA"/>
    <property type="match status" value="1"/>
</dbReference>
<sequence>MALIKIGFIGLSATAGWARGAHLPFLKDSSDYEIVAVCNSSVKSSEAAIKLYSLSPSTKAYGDPEGVAKDPNVDLVVCSVRVDRHLATISSSLKAGKNFYVEWPLGKSVAEARELLKLKKENNVKTAIVGLQARQSPLVNKLKSLIESGAIGKVLNSTLSAQASNGGKTAPKEIKYFGDKEVGGNIVTIHFGHTIDYFQYVLGYGFQSSNGLLENRRQKIDLVDGEGKVVERGVPKTSDDTIFVQGTLSSGIPFSLNLRGGAPFKGTPGLDWRIYGETGEIRVTASGPFLQVGYPDMKIELHNFAKDTAEEIEVARDELDIEAPEAAFGGYAARNVGRVYRGLAKGEINCSFEDAVERHEFLEELCKQNGYVEA</sequence>
<dbReference type="AlphaFoldDB" id="A0A8T9CI31"/>
<keyword evidence="4" id="KW-1185">Reference proteome</keyword>
<name>A0A8T9CI31_9HELO</name>
<feature type="domain" description="Gal80p-like C-terminal" evidence="2">
    <location>
        <begin position="137"/>
        <end position="284"/>
    </location>
</feature>
<dbReference type="Proteomes" id="UP000469558">
    <property type="component" value="Unassembled WGS sequence"/>
</dbReference>
<feature type="domain" description="Gfo/Idh/MocA-like oxidoreductase N-terminal" evidence="1">
    <location>
        <begin position="4"/>
        <end position="125"/>
    </location>
</feature>
<dbReference type="SUPFAM" id="SSF51735">
    <property type="entry name" value="NAD(P)-binding Rossmann-fold domains"/>
    <property type="match status" value="1"/>
</dbReference>
<proteinExistence type="predicted"/>
<evidence type="ECO:0000259" key="1">
    <source>
        <dbReference type="Pfam" id="PF01408"/>
    </source>
</evidence>
<evidence type="ECO:0000259" key="2">
    <source>
        <dbReference type="Pfam" id="PF22685"/>
    </source>
</evidence>
<dbReference type="Gene3D" id="3.40.50.720">
    <property type="entry name" value="NAD(P)-binding Rossmann-like Domain"/>
    <property type="match status" value="1"/>
</dbReference>